<sequence>MQKLVLPAFLFLSLNTLAQQKPQYSQYMMNNYILNPAISGIEDYTDLKTSYRNQWTDFPGAPVTYYLSGHWAMGKPDRTSSGPRPYISKTIRRTSDPSPVFKGSPRVPGHHGVGFQFISDKIGQSTMNSLGLTYAYHIPLTAAVKLSLGALVGISQYTFSFDNLTVKDNPDPAIYNGKLRAIQPQLNLGAWLYSRNFFLGLSGNNMIFENFNYSVSDSNTPNPYVWLGSTYTQYYVTTGFRQELGEFWSVVPSVLLKRVRQAPLSYDVNIKAMYNNRFWFGASYRRNDAVVGLVGVNINSNLNLSYSYDYTLSGLNDRSKGSHEIVIGLMLHNKQKLLCPQNLW</sequence>
<dbReference type="InterPro" id="IPR019861">
    <property type="entry name" value="PorP/SprF_Bacteroidetes"/>
</dbReference>
<evidence type="ECO:0000256" key="1">
    <source>
        <dbReference type="SAM" id="SignalP"/>
    </source>
</evidence>
<feature type="chain" id="PRO_5011533275" evidence="1">
    <location>
        <begin position="19"/>
        <end position="344"/>
    </location>
</feature>
<protein>
    <submittedName>
        <fullName evidence="2">Type IX secretion system membrane protein, PorP/SprF family</fullName>
    </submittedName>
</protein>
<accession>A0A1I5WMZ3</accession>
<name>A0A1I5WMZ3_9BACT</name>
<dbReference type="OrthoDB" id="978914at2"/>
<keyword evidence="3" id="KW-1185">Reference proteome</keyword>
<dbReference type="STRING" id="1079859.SAMN04515674_11267"/>
<evidence type="ECO:0000313" key="3">
    <source>
        <dbReference type="Proteomes" id="UP000199306"/>
    </source>
</evidence>
<proteinExistence type="predicted"/>
<dbReference type="RefSeq" id="WP_092018608.1">
    <property type="nucleotide sequence ID" value="NZ_FOXH01000012.1"/>
</dbReference>
<dbReference type="AlphaFoldDB" id="A0A1I5WMZ3"/>
<dbReference type="EMBL" id="FOXH01000012">
    <property type="protein sequence ID" value="SFQ21173.1"/>
    <property type="molecule type" value="Genomic_DNA"/>
</dbReference>
<dbReference type="Proteomes" id="UP000199306">
    <property type="component" value="Unassembled WGS sequence"/>
</dbReference>
<organism evidence="2 3">
    <name type="scientific">Pseudarcicella hirudinis</name>
    <dbReference type="NCBI Taxonomy" id="1079859"/>
    <lineage>
        <taxon>Bacteria</taxon>
        <taxon>Pseudomonadati</taxon>
        <taxon>Bacteroidota</taxon>
        <taxon>Cytophagia</taxon>
        <taxon>Cytophagales</taxon>
        <taxon>Flectobacillaceae</taxon>
        <taxon>Pseudarcicella</taxon>
    </lineage>
</organism>
<dbReference type="NCBIfam" id="TIGR03519">
    <property type="entry name" value="T9SS_PorP_fam"/>
    <property type="match status" value="1"/>
</dbReference>
<dbReference type="Pfam" id="PF11751">
    <property type="entry name" value="PorP_SprF"/>
    <property type="match status" value="1"/>
</dbReference>
<reference evidence="2 3" key="1">
    <citation type="submission" date="2016-10" db="EMBL/GenBank/DDBJ databases">
        <authorList>
            <person name="de Groot N.N."/>
        </authorList>
    </citation>
    <scope>NUCLEOTIDE SEQUENCE [LARGE SCALE GENOMIC DNA]</scope>
    <source>
        <strain evidence="3">E92,LMG 26720,CCM 7988</strain>
    </source>
</reference>
<feature type="signal peptide" evidence="1">
    <location>
        <begin position="1"/>
        <end position="18"/>
    </location>
</feature>
<keyword evidence="1" id="KW-0732">Signal</keyword>
<gene>
    <name evidence="2" type="ORF">SAMN04515674_11267</name>
</gene>
<evidence type="ECO:0000313" key="2">
    <source>
        <dbReference type="EMBL" id="SFQ21173.1"/>
    </source>
</evidence>